<accession>A0ABT6W5N6</accession>
<dbReference type="Proteomes" id="UP001156398">
    <property type="component" value="Unassembled WGS sequence"/>
</dbReference>
<keyword evidence="2" id="KW-1185">Reference proteome</keyword>
<organism evidence="1 2">
    <name type="scientific">Streptantibioticus silvisoli</name>
    <dbReference type="NCBI Taxonomy" id="2705255"/>
    <lineage>
        <taxon>Bacteria</taxon>
        <taxon>Bacillati</taxon>
        <taxon>Actinomycetota</taxon>
        <taxon>Actinomycetes</taxon>
        <taxon>Kitasatosporales</taxon>
        <taxon>Streptomycetaceae</taxon>
        <taxon>Streptantibioticus</taxon>
    </lineage>
</organism>
<comment type="caution">
    <text evidence="1">The sequence shown here is derived from an EMBL/GenBank/DDBJ whole genome shotgun (WGS) entry which is preliminary data.</text>
</comment>
<sequence length="88" mass="9900">MNLWTALLLVGALHAAAFLLAALWVSAQAWRETREARAARRHRRREFFNELRDVQREAETASVVVARLGELARRVTVEMEGLAAKSSA</sequence>
<gene>
    <name evidence="1" type="ORF">POF43_023715</name>
</gene>
<evidence type="ECO:0000313" key="1">
    <source>
        <dbReference type="EMBL" id="MDI5965695.1"/>
    </source>
</evidence>
<protein>
    <submittedName>
        <fullName evidence="1">Uncharacterized protein</fullName>
    </submittedName>
</protein>
<name>A0ABT6W5N6_9ACTN</name>
<evidence type="ECO:0000313" key="2">
    <source>
        <dbReference type="Proteomes" id="UP001156398"/>
    </source>
</evidence>
<dbReference type="RefSeq" id="WP_271322744.1">
    <property type="nucleotide sequence ID" value="NZ_JAAGKO020000040.1"/>
</dbReference>
<reference evidence="1 2" key="1">
    <citation type="submission" date="2023-05" db="EMBL/GenBank/DDBJ databases">
        <title>Streptantibioticus silvisoli sp. nov., acidotolerant actinomycetes 1 from pine litter.</title>
        <authorList>
            <person name="Swiecimska M."/>
            <person name="Golinska P."/>
            <person name="Sangal V."/>
            <person name="Wachnowicz B."/>
            <person name="Goodfellow M."/>
        </authorList>
    </citation>
    <scope>NUCLEOTIDE SEQUENCE [LARGE SCALE GENOMIC DNA]</scope>
    <source>
        <strain evidence="1 2">SL54</strain>
    </source>
</reference>
<proteinExistence type="predicted"/>
<dbReference type="EMBL" id="JAAGKO020000040">
    <property type="protein sequence ID" value="MDI5965695.1"/>
    <property type="molecule type" value="Genomic_DNA"/>
</dbReference>